<dbReference type="KEGG" id="nfn:NFRAN_2835"/>
<evidence type="ECO:0000313" key="1">
    <source>
        <dbReference type="EMBL" id="VFJ15158.1"/>
    </source>
</evidence>
<accession>A0A484IEI2</accession>
<proteinExistence type="predicted"/>
<gene>
    <name evidence="1" type="ORF">NFRAN_2835</name>
</gene>
<keyword evidence="1" id="KW-0560">Oxidoreductase</keyword>
<sequence length="61" mass="6634">MWFAFRLGPTTFGIFDAFPDENGRQEHLAGQVAAALMEKSAELLSSPPTIEKADIIASKLP</sequence>
<reference evidence="1 2" key="1">
    <citation type="submission" date="2019-02" db="EMBL/GenBank/DDBJ databases">
        <authorList>
            <person name="Lehtovirta-Morley E L."/>
        </authorList>
    </citation>
    <scope>NUCLEOTIDE SEQUENCE [LARGE SCALE GENOMIC DNA]</scope>
    <source>
        <strain evidence="1">NFRAN1</strain>
    </source>
</reference>
<dbReference type="SUPFAM" id="SSF54909">
    <property type="entry name" value="Dimeric alpha+beta barrel"/>
    <property type="match status" value="1"/>
</dbReference>
<dbReference type="GO" id="GO:0004497">
    <property type="term" value="F:monooxygenase activity"/>
    <property type="evidence" value="ECO:0007669"/>
    <property type="project" value="UniProtKB-KW"/>
</dbReference>
<dbReference type="EMBL" id="LR216287">
    <property type="protein sequence ID" value="VFJ15158.1"/>
    <property type="molecule type" value="Genomic_DNA"/>
</dbReference>
<evidence type="ECO:0000313" key="2">
    <source>
        <dbReference type="Proteomes" id="UP000294299"/>
    </source>
</evidence>
<dbReference type="Gene3D" id="3.30.70.100">
    <property type="match status" value="1"/>
</dbReference>
<keyword evidence="2" id="KW-1185">Reference proteome</keyword>
<keyword evidence="1" id="KW-0503">Monooxygenase</keyword>
<dbReference type="Proteomes" id="UP000294299">
    <property type="component" value="Chromosome NFRAN"/>
</dbReference>
<dbReference type="InterPro" id="IPR011008">
    <property type="entry name" value="Dimeric_a/b-barrel"/>
</dbReference>
<dbReference type="OrthoDB" id="328287at2157"/>
<protein>
    <submittedName>
        <fullName evidence="1">Antibiotic biosynthesis monooxygenase</fullName>
    </submittedName>
</protein>
<organism evidence="1 2">
    <name type="scientific">Candidatus Nitrosocosmicus franklandianus</name>
    <dbReference type="NCBI Taxonomy" id="1798806"/>
    <lineage>
        <taxon>Archaea</taxon>
        <taxon>Nitrososphaerota</taxon>
        <taxon>Nitrososphaeria</taxon>
        <taxon>Nitrososphaerales</taxon>
        <taxon>Nitrososphaeraceae</taxon>
        <taxon>Candidatus Nitrosocosmicus</taxon>
    </lineage>
</organism>
<name>A0A484IEI2_9ARCH</name>
<dbReference type="AlphaFoldDB" id="A0A484IEI2"/>